<dbReference type="OMA" id="PNFYGRR"/>
<organism>
    <name type="scientific">Culex quinquefasciatus</name>
    <name type="common">Southern house mosquito</name>
    <name type="synonym">Culex pungens</name>
    <dbReference type="NCBI Taxonomy" id="7176"/>
    <lineage>
        <taxon>Eukaryota</taxon>
        <taxon>Metazoa</taxon>
        <taxon>Ecdysozoa</taxon>
        <taxon>Arthropoda</taxon>
        <taxon>Hexapoda</taxon>
        <taxon>Insecta</taxon>
        <taxon>Pterygota</taxon>
        <taxon>Neoptera</taxon>
        <taxon>Endopterygota</taxon>
        <taxon>Diptera</taxon>
        <taxon>Nematocera</taxon>
        <taxon>Culicoidea</taxon>
        <taxon>Culicidae</taxon>
        <taxon>Culicinae</taxon>
        <taxon>Culicini</taxon>
        <taxon>Culex</taxon>
        <taxon>Culex</taxon>
    </lineage>
</organism>
<accession>B0W0Q7</accession>
<evidence type="ECO:0000256" key="1">
    <source>
        <dbReference type="ARBA" id="ARBA00004141"/>
    </source>
</evidence>
<keyword evidence="4" id="KW-0130">Cell adhesion</keyword>
<evidence type="ECO:0000256" key="7">
    <source>
        <dbReference type="SAM" id="Phobius"/>
    </source>
</evidence>
<dbReference type="Proteomes" id="UP000002320">
    <property type="component" value="Unassembled WGS sequence"/>
</dbReference>
<comment type="similarity">
    <text evidence="2">Belongs to the ninjurin family.</text>
</comment>
<protein>
    <submittedName>
        <fullName evidence="8">Ninjurin A</fullName>
    </submittedName>
</protein>
<dbReference type="PANTHER" id="PTHR12316:SF17">
    <property type="entry name" value="NINJURIN C, ISOFORM D"/>
    <property type="match status" value="1"/>
</dbReference>
<reference evidence="8" key="1">
    <citation type="submission" date="2007-03" db="EMBL/GenBank/DDBJ databases">
        <title>Annotation of Culex pipiens quinquefasciatus.</title>
        <authorList>
            <consortium name="The Broad Institute Genome Sequencing Platform"/>
            <person name="Atkinson P.W."/>
            <person name="Hemingway J."/>
            <person name="Christensen B.M."/>
            <person name="Higgs S."/>
            <person name="Kodira C."/>
            <person name="Hannick L."/>
            <person name="Megy K."/>
            <person name="O'Leary S."/>
            <person name="Pearson M."/>
            <person name="Haas B.J."/>
            <person name="Mauceli E."/>
            <person name="Wortman J.R."/>
            <person name="Lee N.H."/>
            <person name="Guigo R."/>
            <person name="Stanke M."/>
            <person name="Alvarado L."/>
            <person name="Amedeo P."/>
            <person name="Antoine C.H."/>
            <person name="Arensburger P."/>
            <person name="Bidwell S.L."/>
            <person name="Crawford M."/>
            <person name="Camaro F."/>
            <person name="Devon K."/>
            <person name="Engels R."/>
            <person name="Hammond M."/>
            <person name="Howarth C."/>
            <person name="Koehrsen M."/>
            <person name="Lawson D."/>
            <person name="Montgomery P."/>
            <person name="Nene V."/>
            <person name="Nusbaum C."/>
            <person name="Puiu D."/>
            <person name="Romero-Severson J."/>
            <person name="Severson D.W."/>
            <person name="Shumway M."/>
            <person name="Sisk P."/>
            <person name="Stolte C."/>
            <person name="Zeng Q."/>
            <person name="Eisenstadt E."/>
            <person name="Fraser-Liggett C."/>
            <person name="Strausberg R."/>
            <person name="Galagan J."/>
            <person name="Birren B."/>
            <person name="Collins F.H."/>
        </authorList>
    </citation>
    <scope>NUCLEOTIDE SEQUENCE [LARGE SCALE GENOMIC DNA]</scope>
    <source>
        <strain evidence="8">JHB</strain>
    </source>
</reference>
<keyword evidence="3 7" id="KW-0812">Transmembrane</keyword>
<reference evidence="9" key="2">
    <citation type="submission" date="2021-02" db="UniProtKB">
        <authorList>
            <consortium name="EnsemblMetazoa"/>
        </authorList>
    </citation>
    <scope>IDENTIFICATION</scope>
    <source>
        <strain evidence="9">JHB</strain>
    </source>
</reference>
<dbReference type="EnsemblMetazoa" id="CPIJ000726-RA">
    <property type="protein sequence ID" value="CPIJ000726-PA"/>
    <property type="gene ID" value="CPIJ000726"/>
</dbReference>
<dbReference type="VEuPathDB" id="VectorBase:CQUJHB011332"/>
<dbReference type="VEuPathDB" id="VectorBase:CPIJ000726"/>
<feature type="non-terminal residue" evidence="8">
    <location>
        <position position="1"/>
    </location>
</feature>
<evidence type="ECO:0000313" key="9">
    <source>
        <dbReference type="EnsemblMetazoa" id="CPIJ000726-PA"/>
    </source>
</evidence>
<gene>
    <name evidence="9" type="primary">6031501</name>
    <name evidence="8" type="ORF">CpipJ_CPIJ000726</name>
</gene>
<evidence type="ECO:0000256" key="3">
    <source>
        <dbReference type="ARBA" id="ARBA00022692"/>
    </source>
</evidence>
<name>B0W0Q7_CULQU</name>
<dbReference type="EMBL" id="DS231818">
    <property type="protein sequence ID" value="EDS41359.1"/>
    <property type="molecule type" value="Genomic_DNA"/>
</dbReference>
<proteinExistence type="inferred from homology"/>
<evidence type="ECO:0000256" key="2">
    <source>
        <dbReference type="ARBA" id="ARBA00008141"/>
    </source>
</evidence>
<evidence type="ECO:0000256" key="5">
    <source>
        <dbReference type="ARBA" id="ARBA00022989"/>
    </source>
</evidence>
<dbReference type="InterPro" id="IPR007007">
    <property type="entry name" value="Ninjurin"/>
</dbReference>
<dbReference type="Pfam" id="PF04923">
    <property type="entry name" value="Ninjurin"/>
    <property type="match status" value="1"/>
</dbReference>
<keyword evidence="10" id="KW-1185">Reference proteome</keyword>
<evidence type="ECO:0000313" key="8">
    <source>
        <dbReference type="EMBL" id="EDS41359.1"/>
    </source>
</evidence>
<dbReference type="PANTHER" id="PTHR12316">
    <property type="entry name" value="NINJURIN-RELATED"/>
    <property type="match status" value="1"/>
</dbReference>
<keyword evidence="6 7" id="KW-0472">Membrane</keyword>
<dbReference type="OrthoDB" id="6114058at2759"/>
<dbReference type="KEGG" id="cqu:CpipJ_CPIJ000726"/>
<dbReference type="eggNOG" id="ENOG502S12Z">
    <property type="taxonomic scope" value="Eukaryota"/>
</dbReference>
<dbReference type="GO" id="GO:0016020">
    <property type="term" value="C:membrane"/>
    <property type="evidence" value="ECO:0007669"/>
    <property type="project" value="UniProtKB-SubCell"/>
</dbReference>
<dbReference type="GO" id="GO:0042246">
    <property type="term" value="P:tissue regeneration"/>
    <property type="evidence" value="ECO:0007669"/>
    <property type="project" value="InterPro"/>
</dbReference>
<evidence type="ECO:0000313" key="10">
    <source>
        <dbReference type="Proteomes" id="UP000002320"/>
    </source>
</evidence>
<dbReference type="HOGENOM" id="CLU_093971_3_1_1"/>
<keyword evidence="5 7" id="KW-1133">Transmembrane helix</keyword>
<dbReference type="InParanoid" id="B0W0Q7"/>
<evidence type="ECO:0000256" key="6">
    <source>
        <dbReference type="ARBA" id="ARBA00023136"/>
    </source>
</evidence>
<sequence length="121" mass="13533">ITLKMTRLDINNYATRKSFVQGMLDLALLTANAAQLKYLLSVGEAHPFYTILFSLIISSISLQVVQAIIIIILVLVLNINKTEEQNKSNIVNNVLMCISIVSVVINIIISAFDMRNEVLRK</sequence>
<dbReference type="GO" id="GO:0007155">
    <property type="term" value="P:cell adhesion"/>
    <property type="evidence" value="ECO:0007669"/>
    <property type="project" value="UniProtKB-KW"/>
</dbReference>
<comment type="subcellular location">
    <subcellularLocation>
        <location evidence="1">Membrane</location>
        <topology evidence="1">Multi-pass membrane protein</topology>
    </subcellularLocation>
</comment>
<feature type="transmembrane region" description="Helical" evidence="7">
    <location>
        <begin position="49"/>
        <end position="78"/>
    </location>
</feature>
<dbReference type="AlphaFoldDB" id="B0W0Q7"/>
<evidence type="ECO:0000256" key="4">
    <source>
        <dbReference type="ARBA" id="ARBA00022889"/>
    </source>
</evidence>
<feature type="transmembrane region" description="Helical" evidence="7">
    <location>
        <begin position="90"/>
        <end position="112"/>
    </location>
</feature>